<gene>
    <name evidence="2" type="ORF">Gohar_026001</name>
</gene>
<name>A0A7J9HQL5_9ROSI</name>
<evidence type="ECO:0000313" key="3">
    <source>
        <dbReference type="Proteomes" id="UP000593560"/>
    </source>
</evidence>
<keyword evidence="1" id="KW-0812">Transmembrane</keyword>
<reference evidence="2 3" key="1">
    <citation type="journal article" date="2019" name="Genome Biol. Evol.">
        <title>Insights into the evolution of the New World diploid cottons (Gossypium, subgenus Houzingenia) based on genome sequencing.</title>
        <authorList>
            <person name="Grover C.E."/>
            <person name="Arick M.A. 2nd"/>
            <person name="Thrash A."/>
            <person name="Conover J.L."/>
            <person name="Sanders W.S."/>
            <person name="Peterson D.G."/>
            <person name="Frelichowski J.E."/>
            <person name="Scheffler J.A."/>
            <person name="Scheffler B.E."/>
            <person name="Wendel J.F."/>
        </authorList>
    </citation>
    <scope>NUCLEOTIDE SEQUENCE [LARGE SCALE GENOMIC DNA]</scope>
    <source>
        <strain evidence="2">0</strain>
        <tissue evidence="2">Leaf</tissue>
    </source>
</reference>
<comment type="caution">
    <text evidence="2">The sequence shown here is derived from an EMBL/GenBank/DDBJ whole genome shotgun (WGS) entry which is preliminary data.</text>
</comment>
<keyword evidence="3" id="KW-1185">Reference proteome</keyword>
<feature type="transmembrane region" description="Helical" evidence="1">
    <location>
        <begin position="237"/>
        <end position="260"/>
    </location>
</feature>
<organism evidence="2 3">
    <name type="scientific">Gossypium harknessii</name>
    <dbReference type="NCBI Taxonomy" id="34285"/>
    <lineage>
        <taxon>Eukaryota</taxon>
        <taxon>Viridiplantae</taxon>
        <taxon>Streptophyta</taxon>
        <taxon>Embryophyta</taxon>
        <taxon>Tracheophyta</taxon>
        <taxon>Spermatophyta</taxon>
        <taxon>Magnoliopsida</taxon>
        <taxon>eudicotyledons</taxon>
        <taxon>Gunneridae</taxon>
        <taxon>Pentapetalae</taxon>
        <taxon>rosids</taxon>
        <taxon>malvids</taxon>
        <taxon>Malvales</taxon>
        <taxon>Malvaceae</taxon>
        <taxon>Malvoideae</taxon>
        <taxon>Gossypium</taxon>
    </lineage>
</organism>
<dbReference type="AlphaFoldDB" id="A0A7J9HQL5"/>
<dbReference type="EMBL" id="JABFAD010000011">
    <property type="protein sequence ID" value="MBA0812003.1"/>
    <property type="molecule type" value="Genomic_DNA"/>
</dbReference>
<evidence type="ECO:0000256" key="1">
    <source>
        <dbReference type="SAM" id="Phobius"/>
    </source>
</evidence>
<feature type="transmembrane region" description="Helical" evidence="1">
    <location>
        <begin position="211"/>
        <end position="231"/>
    </location>
</feature>
<sequence>MRAVQDVPLHANVLESGLLQQLVESVRGGRPPSGGRGRAVGFSFSSSAPATSQFTGPISAVLQRFFSGGNYWPSVMPNFSRLNIRVSNHLVACDTRVGMSFGSYGGSQLPFGFSSESSFAPGPNIATDVTRSNMCNLSTRLLMCDRLSGPNQHLGGTYSSLRPRGNSFPNGPHSNYVEFVPFLGLGRELGTSGDGVYNASRPSVNWRTNQGLRCTLGLIHALGFLVYLIYIRLVYPTLLGLIFIPVSLGLTLMGLILISLCPSELHPERQEKGEFKLEEELHFDLPIINKYTDGLQDEYKIPDNCWTKGLMVQTEDGHWMFKDSLSQILQVFKWTNLMLSSKICIPV</sequence>
<accession>A0A7J9HQL5</accession>
<evidence type="ECO:0000313" key="2">
    <source>
        <dbReference type="EMBL" id="MBA0812003.1"/>
    </source>
</evidence>
<keyword evidence="1" id="KW-1133">Transmembrane helix</keyword>
<dbReference type="Proteomes" id="UP000593560">
    <property type="component" value="Unassembled WGS sequence"/>
</dbReference>
<proteinExistence type="predicted"/>
<keyword evidence="1" id="KW-0472">Membrane</keyword>
<protein>
    <submittedName>
        <fullName evidence="2">Uncharacterized protein</fullName>
    </submittedName>
</protein>